<evidence type="ECO:0000259" key="10">
    <source>
        <dbReference type="PROSITE" id="PS50893"/>
    </source>
</evidence>
<dbReference type="InterPro" id="IPR003439">
    <property type="entry name" value="ABC_transporter-like_ATP-bd"/>
</dbReference>
<evidence type="ECO:0000313" key="12">
    <source>
        <dbReference type="Proteomes" id="UP000266720"/>
    </source>
</evidence>
<dbReference type="AlphaFoldDB" id="A0A3G1A610"/>
<dbReference type="InterPro" id="IPR015856">
    <property type="entry name" value="ABC_transpr_CbiO/EcfA_su"/>
</dbReference>
<name>A0A3G1A610_9CREN</name>
<evidence type="ECO:0000256" key="5">
    <source>
        <dbReference type="ARBA" id="ARBA00022741"/>
    </source>
</evidence>
<evidence type="ECO:0000313" key="11">
    <source>
        <dbReference type="EMBL" id="AJB41493.1"/>
    </source>
</evidence>
<evidence type="ECO:0000256" key="9">
    <source>
        <dbReference type="ARBA" id="ARBA00025157"/>
    </source>
</evidence>
<dbReference type="STRING" id="697581.TCARB_0421"/>
<keyword evidence="8" id="KW-0472">Membrane</keyword>
<feature type="domain" description="ABC transporter" evidence="10">
    <location>
        <begin position="4"/>
        <end position="245"/>
    </location>
</feature>
<dbReference type="FunFam" id="3.40.50.300:FF:000224">
    <property type="entry name" value="Energy-coupling factor transporter ATP-binding protein EcfA"/>
    <property type="match status" value="2"/>
</dbReference>
<dbReference type="GO" id="GO:0042626">
    <property type="term" value="F:ATPase-coupled transmembrane transporter activity"/>
    <property type="evidence" value="ECO:0007669"/>
    <property type="project" value="TreeGrafter"/>
</dbReference>
<dbReference type="CDD" id="cd03225">
    <property type="entry name" value="ABC_cobalt_CbiO_domain1"/>
    <property type="match status" value="2"/>
</dbReference>
<dbReference type="RefSeq" id="WP_052886569.1">
    <property type="nucleotide sequence ID" value="NZ_CP007493.1"/>
</dbReference>
<feature type="domain" description="ABC transporter" evidence="10">
    <location>
        <begin position="293"/>
        <end position="526"/>
    </location>
</feature>
<comment type="function">
    <text evidence="9">Probably part of an ABC transporter complex. Responsible for energy coupling to the transport system.</text>
</comment>
<accession>A0A3G1A610</accession>
<dbReference type="NCBIfam" id="NF010167">
    <property type="entry name" value="PRK13648.1"/>
    <property type="match status" value="2"/>
</dbReference>
<dbReference type="Proteomes" id="UP000266720">
    <property type="component" value="Chromosome"/>
</dbReference>
<sequence>MEIINLQDLHWRYYSSPDYVLKGVSLSVEKGEFLAVTGPSGAGKTTLMLTLTGIIPQRLPGKFKGEVTVLGESTLSADLARLMQKVGVVFEDPEIQFVMGSVEDEVSLSLEPLDISEDELHRRVNHALKVVGLDESFLSRNPLQLSGGEKQRVAIASAIAKEPEILILDEPTSDLDPLGKEEVIQAVEKLRRETDLTIILVEQDPEIIQRFAERVVVLNYGKIVFDGEPSELYKNLEHLKRFSIYPPELYELSFKAGLNSPSYEKLLEMARSGNLNHDICKFYETRSEGKPKLQAVNITHVYPGGVKALENVNLAIGTGELVAFLGPNGSGKTTLAKILAGLLDPTEGKVLIDGKDLRSFNRLELASKVGYVYQNPQHQLFCQSVYEEVAFGLRLRGLPINEIEEKVEVALETFRLGHLRDEHPFFLSKGEKRRLALASVYALDPDILIVDEPTTGQDRVFSEQLFQLLRELSYKNKSVIVITHSVELVAKYADRLIILRRGRIIADGSPVDVLTNDAITRDAKLKTPLIAQLCKHGDKKS</sequence>
<dbReference type="SUPFAM" id="SSF52540">
    <property type="entry name" value="P-loop containing nucleoside triphosphate hydrolases"/>
    <property type="match status" value="2"/>
</dbReference>
<keyword evidence="3" id="KW-0813">Transport</keyword>
<dbReference type="Pfam" id="PF00005">
    <property type="entry name" value="ABC_tran"/>
    <property type="match status" value="2"/>
</dbReference>
<dbReference type="EMBL" id="CP007493">
    <property type="protein sequence ID" value="AJB41493.1"/>
    <property type="molecule type" value="Genomic_DNA"/>
</dbReference>
<dbReference type="KEGG" id="tcb:TCARB_0421"/>
<dbReference type="InterPro" id="IPR017871">
    <property type="entry name" value="ABC_transporter-like_CS"/>
</dbReference>
<proteinExistence type="inferred from homology"/>
<evidence type="ECO:0000256" key="8">
    <source>
        <dbReference type="ARBA" id="ARBA00023136"/>
    </source>
</evidence>
<evidence type="ECO:0000256" key="2">
    <source>
        <dbReference type="ARBA" id="ARBA00005417"/>
    </source>
</evidence>
<dbReference type="InterPro" id="IPR050095">
    <property type="entry name" value="ECF_ABC_transporter_ATP-bd"/>
</dbReference>
<dbReference type="SMART" id="SM00382">
    <property type="entry name" value="AAA"/>
    <property type="match status" value="2"/>
</dbReference>
<dbReference type="PROSITE" id="PS00211">
    <property type="entry name" value="ABC_TRANSPORTER_1"/>
    <property type="match status" value="2"/>
</dbReference>
<gene>
    <name evidence="11" type="ORF">TCARB_0421</name>
</gene>
<keyword evidence="6" id="KW-0067">ATP-binding</keyword>
<dbReference type="InterPro" id="IPR027417">
    <property type="entry name" value="P-loop_NTPase"/>
</dbReference>
<keyword evidence="4" id="KW-1003">Cell membrane</keyword>
<comment type="subcellular location">
    <subcellularLocation>
        <location evidence="1">Cell membrane</location>
        <topology evidence="1">Peripheral membrane protein</topology>
    </subcellularLocation>
</comment>
<keyword evidence="5" id="KW-0547">Nucleotide-binding</keyword>
<dbReference type="GO" id="GO:0005524">
    <property type="term" value="F:ATP binding"/>
    <property type="evidence" value="ECO:0007669"/>
    <property type="project" value="UniProtKB-KW"/>
</dbReference>
<protein>
    <submittedName>
        <fullName evidence="11">ABC transporter related protein</fullName>
    </submittedName>
</protein>
<evidence type="ECO:0000256" key="1">
    <source>
        <dbReference type="ARBA" id="ARBA00004202"/>
    </source>
</evidence>
<evidence type="ECO:0000256" key="3">
    <source>
        <dbReference type="ARBA" id="ARBA00022448"/>
    </source>
</evidence>
<comment type="similarity">
    <text evidence="2">Belongs to the ABC transporter superfamily.</text>
</comment>
<dbReference type="PROSITE" id="PS50893">
    <property type="entry name" value="ABC_TRANSPORTER_2"/>
    <property type="match status" value="2"/>
</dbReference>
<dbReference type="GO" id="GO:0043190">
    <property type="term" value="C:ATP-binding cassette (ABC) transporter complex"/>
    <property type="evidence" value="ECO:0007669"/>
    <property type="project" value="TreeGrafter"/>
</dbReference>
<dbReference type="PANTHER" id="PTHR43553:SF24">
    <property type="entry name" value="ENERGY-COUPLING FACTOR TRANSPORTER ATP-BINDING PROTEIN ECFA1"/>
    <property type="match status" value="1"/>
</dbReference>
<dbReference type="GeneID" id="25405878"/>
<reference evidence="12" key="1">
    <citation type="book" date="2010" name="EXTREMOPHILES" publisher="0:0-0">
        <title>Complete genome sequences of ten hyperthermophilic archaea reveal their metabolic capabilities and possible ecological roles.</title>
        <editorList>
            <person name="?"/>
        </editorList>
        <authorList>
            <person name="Ravin N.V."/>
            <person name="Mardanov A.V."/>
            <person name="Bonch-Osmolovskaya E.A."/>
            <person name="Skryabin K.G."/>
        </authorList>
    </citation>
    <scope>NUCLEOTIDE SEQUENCE [LARGE SCALE GENOMIC DNA]</scope>
    <source>
        <strain evidence="12">1505</strain>
    </source>
</reference>
<dbReference type="GO" id="GO:0016887">
    <property type="term" value="F:ATP hydrolysis activity"/>
    <property type="evidence" value="ECO:0007669"/>
    <property type="project" value="InterPro"/>
</dbReference>
<evidence type="ECO:0000256" key="6">
    <source>
        <dbReference type="ARBA" id="ARBA00022840"/>
    </source>
</evidence>
<evidence type="ECO:0000256" key="7">
    <source>
        <dbReference type="ARBA" id="ARBA00022967"/>
    </source>
</evidence>
<evidence type="ECO:0000256" key="4">
    <source>
        <dbReference type="ARBA" id="ARBA00022475"/>
    </source>
</evidence>
<organism evidence="11 12">
    <name type="scientific">Thermofilum adornatum 1505</name>
    <dbReference type="NCBI Taxonomy" id="697581"/>
    <lineage>
        <taxon>Archaea</taxon>
        <taxon>Thermoproteota</taxon>
        <taxon>Thermoprotei</taxon>
        <taxon>Thermofilales</taxon>
        <taxon>Thermofilaceae</taxon>
        <taxon>Thermofilum</taxon>
    </lineage>
</organism>
<dbReference type="InterPro" id="IPR003593">
    <property type="entry name" value="AAA+_ATPase"/>
</dbReference>
<dbReference type="PANTHER" id="PTHR43553">
    <property type="entry name" value="HEAVY METAL TRANSPORTER"/>
    <property type="match status" value="1"/>
</dbReference>
<keyword evidence="7" id="KW-1278">Translocase</keyword>
<dbReference type="Gene3D" id="3.40.50.300">
    <property type="entry name" value="P-loop containing nucleotide triphosphate hydrolases"/>
    <property type="match status" value="2"/>
</dbReference>